<dbReference type="InterPro" id="IPR008939">
    <property type="entry name" value="Lytic_TGlycosylase_superhlx_U"/>
</dbReference>
<dbReference type="Gene3D" id="1.10.530.10">
    <property type="match status" value="1"/>
</dbReference>
<comment type="similarity">
    <text evidence="1">Belongs to the transglycosylase Slt family.</text>
</comment>
<feature type="non-terminal residue" evidence="6">
    <location>
        <position position="563"/>
    </location>
</feature>
<gene>
    <name evidence="6" type="ORF">ENJ65_00530</name>
</gene>
<dbReference type="PANTHER" id="PTHR37423:SF5">
    <property type="entry name" value="SOLUBLE LYTIC MUREIN TRANSGLYCOSYLASE"/>
    <property type="match status" value="1"/>
</dbReference>
<dbReference type="Gene3D" id="1.25.20.10">
    <property type="entry name" value="Bacterial muramidases"/>
    <property type="match status" value="1"/>
</dbReference>
<evidence type="ECO:0000256" key="3">
    <source>
        <dbReference type="SAM" id="SignalP"/>
    </source>
</evidence>
<dbReference type="SUPFAM" id="SSF48435">
    <property type="entry name" value="Bacterial muramidases"/>
    <property type="match status" value="1"/>
</dbReference>
<feature type="domain" description="Transglycosylase SLT" evidence="4">
    <location>
        <begin position="492"/>
        <end position="562"/>
    </location>
</feature>
<reference evidence="6" key="1">
    <citation type="journal article" date="2020" name="mSystems">
        <title>Genome- and Community-Level Interaction Insights into Carbon Utilization and Element Cycling Functions of Hydrothermarchaeota in Hydrothermal Sediment.</title>
        <authorList>
            <person name="Zhou Z."/>
            <person name="Liu Y."/>
            <person name="Xu W."/>
            <person name="Pan J."/>
            <person name="Luo Z.H."/>
            <person name="Li M."/>
        </authorList>
    </citation>
    <scope>NUCLEOTIDE SEQUENCE [LARGE SCALE GENOMIC DNA]</scope>
    <source>
        <strain evidence="6">HyVt-505</strain>
    </source>
</reference>
<dbReference type="Pfam" id="PF01464">
    <property type="entry name" value="SLT"/>
    <property type="match status" value="1"/>
</dbReference>
<evidence type="ECO:0000256" key="1">
    <source>
        <dbReference type="ARBA" id="ARBA00007734"/>
    </source>
</evidence>
<feature type="domain" description="Lytic transglycosylase superhelical linker" evidence="5">
    <location>
        <begin position="414"/>
        <end position="480"/>
    </location>
</feature>
<accession>A0A832J3W6</accession>
<dbReference type="PANTHER" id="PTHR37423">
    <property type="entry name" value="SOLUBLE LYTIC MUREIN TRANSGLYCOSYLASE-RELATED"/>
    <property type="match status" value="1"/>
</dbReference>
<protein>
    <recommendedName>
        <fullName evidence="7">Transglycosylase SLT domain-containing protein</fullName>
    </recommendedName>
</protein>
<proteinExistence type="inferred from homology"/>
<sequence length="563" mass="65376">MKALIKSATLLCCQLLLLSPASANTTTAITLSSQTSSTHLISQRADFAAARKALRQGNKKQYKKLAKGLTDYPLYPYLEYWYINRNLNKVSAEKITGYIQRNSDLPSTGRLKNNWLKKLAQQGKWQLLVDNYSPTSNTKLQCYYRRGLYKTGNKAAAFDGLEKLWLVGKSQPRACDPLFSAWQDAGHLTSELAWQRIVLALNNGQVYLARYLERFLDKPQRRWSKIWREIHRHPERMLSNKHLKQDIDIVRTILAHGVRRMARSKPSKAAQLWDKLVMEFAFSESDFNKTETYIAIRLARKQAPEAAHWLKNINSDDEKVREWRILSAINQDNWDDAIVWFYQLTRQEQQSLRWRYWLARSLEQTGKPNRAQLIYTELAKSRDYYGFMAADRIESDYSFENRPLQFSRAELDAIANLPGMLRAREFYLLNDSLYASREWYAAIQNMSKTDVQKVAKITHDWGWHARAIHSLGQARYLDDLDIRFPTAHLKQINSNARQQKIDPSWAYAVVRQESAFASDAHSPVGAMGLMQIMPSTGRLIARDLNTQLRNKMQLLDVDTNIRF</sequence>
<dbReference type="SUPFAM" id="SSF53955">
    <property type="entry name" value="Lysozyme-like"/>
    <property type="match status" value="1"/>
</dbReference>
<dbReference type="Proteomes" id="UP000885832">
    <property type="component" value="Unassembled WGS sequence"/>
</dbReference>
<dbReference type="InterPro" id="IPR008258">
    <property type="entry name" value="Transglycosylase_SLT_dom_1"/>
</dbReference>
<dbReference type="GO" id="GO:0004553">
    <property type="term" value="F:hydrolase activity, hydrolyzing O-glycosyl compounds"/>
    <property type="evidence" value="ECO:0007669"/>
    <property type="project" value="InterPro"/>
</dbReference>
<dbReference type="AlphaFoldDB" id="A0A832J3W6"/>
<dbReference type="InterPro" id="IPR012289">
    <property type="entry name" value="Lytic_TGlycosylase_superhlx_L"/>
</dbReference>
<dbReference type="EMBL" id="DRNF01000035">
    <property type="protein sequence ID" value="HHJ80098.1"/>
    <property type="molecule type" value="Genomic_DNA"/>
</dbReference>
<evidence type="ECO:0000259" key="4">
    <source>
        <dbReference type="Pfam" id="PF01464"/>
    </source>
</evidence>
<organism evidence="6">
    <name type="scientific">Candidatus Tenderia electrophaga</name>
    <dbReference type="NCBI Taxonomy" id="1748243"/>
    <lineage>
        <taxon>Bacteria</taxon>
        <taxon>Pseudomonadati</taxon>
        <taxon>Pseudomonadota</taxon>
        <taxon>Gammaproteobacteria</taxon>
        <taxon>Candidatus Tenderiales</taxon>
        <taxon>Candidatus Tenderiaceae</taxon>
        <taxon>Candidatus Tenderia</taxon>
    </lineage>
</organism>
<keyword evidence="2 3" id="KW-0732">Signal</keyword>
<dbReference type="InterPro" id="IPR037061">
    <property type="entry name" value="Lytic_TGlycoase_superhlx_L_sf"/>
</dbReference>
<dbReference type="Pfam" id="PF14718">
    <property type="entry name" value="SLT_L"/>
    <property type="match status" value="1"/>
</dbReference>
<evidence type="ECO:0000259" key="5">
    <source>
        <dbReference type="Pfam" id="PF14718"/>
    </source>
</evidence>
<feature type="signal peptide" evidence="3">
    <location>
        <begin position="1"/>
        <end position="23"/>
    </location>
</feature>
<name>A0A832J3W6_9GAMM</name>
<evidence type="ECO:0008006" key="7">
    <source>
        <dbReference type="Google" id="ProtNLM"/>
    </source>
</evidence>
<evidence type="ECO:0000313" key="6">
    <source>
        <dbReference type="EMBL" id="HHJ80098.1"/>
    </source>
</evidence>
<comment type="caution">
    <text evidence="6">The sequence shown here is derived from an EMBL/GenBank/DDBJ whole genome shotgun (WGS) entry which is preliminary data.</text>
</comment>
<dbReference type="GO" id="GO:0042597">
    <property type="term" value="C:periplasmic space"/>
    <property type="evidence" value="ECO:0007669"/>
    <property type="project" value="InterPro"/>
</dbReference>
<dbReference type="InterPro" id="IPR023346">
    <property type="entry name" value="Lysozyme-like_dom_sf"/>
</dbReference>
<dbReference type="Gene3D" id="1.10.1240.20">
    <property type="entry name" value="Lytic transglycosylase, superhelical linker domain"/>
    <property type="match status" value="1"/>
</dbReference>
<dbReference type="Pfam" id="PF00760">
    <property type="entry name" value="Cucumo_coat"/>
    <property type="match status" value="1"/>
</dbReference>
<feature type="chain" id="PRO_5032669157" description="Transglycosylase SLT domain-containing protein" evidence="3">
    <location>
        <begin position="24"/>
        <end position="563"/>
    </location>
</feature>
<evidence type="ECO:0000256" key="2">
    <source>
        <dbReference type="ARBA" id="ARBA00022729"/>
    </source>
</evidence>